<dbReference type="PROSITE" id="PS00775">
    <property type="entry name" value="GLYCOSYL_HYDROL_F3"/>
    <property type="match status" value="1"/>
</dbReference>
<keyword evidence="4 8" id="KW-0732">Signal</keyword>
<dbReference type="Gene3D" id="3.20.20.300">
    <property type="entry name" value="Glycoside hydrolase, family 3, N-terminal domain"/>
    <property type="match status" value="1"/>
</dbReference>
<dbReference type="InterPro" id="IPR002772">
    <property type="entry name" value="Glyco_hydro_3_C"/>
</dbReference>
<keyword evidence="6 7" id="KW-0326">Glycosidase</keyword>
<evidence type="ECO:0000256" key="3">
    <source>
        <dbReference type="ARBA" id="ARBA00012744"/>
    </source>
</evidence>
<dbReference type="PANTHER" id="PTHR30620:SF16">
    <property type="entry name" value="LYSOSOMAL BETA GLUCOSIDASE"/>
    <property type="match status" value="1"/>
</dbReference>
<dbReference type="InterPro" id="IPR026891">
    <property type="entry name" value="Fn3-like"/>
</dbReference>
<dbReference type="Pfam" id="PF00933">
    <property type="entry name" value="Glyco_hydro_3"/>
    <property type="match status" value="1"/>
</dbReference>
<dbReference type="PROSITE" id="PS51257">
    <property type="entry name" value="PROKAR_LIPOPROTEIN"/>
    <property type="match status" value="1"/>
</dbReference>
<dbReference type="InterPro" id="IPR013783">
    <property type="entry name" value="Ig-like_fold"/>
</dbReference>
<dbReference type="STRING" id="226506.SAMN04488519_1173"/>
<proteinExistence type="inferred from homology"/>
<keyword evidence="11" id="KW-1185">Reference proteome</keyword>
<dbReference type="PANTHER" id="PTHR30620">
    <property type="entry name" value="PERIPLASMIC BETA-GLUCOSIDASE-RELATED"/>
    <property type="match status" value="1"/>
</dbReference>
<dbReference type="Proteomes" id="UP000199564">
    <property type="component" value="Unassembled WGS sequence"/>
</dbReference>
<dbReference type="Gene3D" id="2.60.40.10">
    <property type="entry name" value="Immunoglobulins"/>
    <property type="match status" value="1"/>
</dbReference>
<dbReference type="FunFam" id="2.60.40.10:FF:000495">
    <property type="entry name" value="Periplasmic beta-glucosidase"/>
    <property type="match status" value="1"/>
</dbReference>
<dbReference type="InterPro" id="IPR001764">
    <property type="entry name" value="Glyco_hydro_3_N"/>
</dbReference>
<dbReference type="GO" id="GO:0008422">
    <property type="term" value="F:beta-glucosidase activity"/>
    <property type="evidence" value="ECO:0007669"/>
    <property type="project" value="UniProtKB-EC"/>
</dbReference>
<sequence length="755" mass="82484">MKNIPFFLLLALIFACNSGSNSSSSSSESPYEEKIDSLLSIMTLEEKIGQMNQYNGFWEITGPTPQEGAAAMKYENLRKGLVGSMLNVTGVEEVRKVQKIAVEESRLGIPLIIGYDMIHGFQTMSPIPLAEAASWDMEAIRRSSEIGAREAAAAGINWTFAPMVDIGRDARWGRVMEGAGEDPYLGGQIAIARVKGYQGEDLSDPLTLAACVKHFAGYGFSESGRDYNSVDVGTSTLYNIILPPFKAALDAGARTFMNAFNDLNGIPATGNAFLQREILKEKWGFDGFVVSDWGSIAEMIPHGFAIDSAAAAAYAVTAGSDMDMESYIYLNELKKLVESGEVDEKLIDDAVRRILRIKYELGLFDDPYKYCNDEREKEIIGSEEHIQGVLEMAKKSIVLLKNEGQILPLKKEGMRIAVIGDLADDKDSPIGNWRAEAVSNSAVSVLEGLQNYPGNSYQYAKGADLIIGPTAFITEVKINTDDRSGFAEAKRVAANADVVLLVLGENGFQSGEARSRSNIGLPGLQQELMEEIQKVNPKSILVNMSGRPLDLSWADANIPAILQVWHLGSQSGNAISQVLFGDYNPSGKLPMSFPRSVGQLPIYYNQKSTGRPTPPGGDVVFWSHYSDISNDPLYPFGHGLSYSNFTYSGLKVSNEGRKVTVSVDVKNESERPGEEVVQLYIHDIVASVTRPNKELKAFEKTLIEAGQTRTITFELDESHLGFYDNQGNYIVEPGAFDIYVGGSSNTSLGTQISIQ</sequence>
<evidence type="ECO:0000256" key="8">
    <source>
        <dbReference type="SAM" id="SignalP"/>
    </source>
</evidence>
<keyword evidence="5 7" id="KW-0378">Hydrolase</keyword>
<dbReference type="SUPFAM" id="SSF51445">
    <property type="entry name" value="(Trans)glycosidases"/>
    <property type="match status" value="1"/>
</dbReference>
<feature type="domain" description="Fibronectin type III-like" evidence="9">
    <location>
        <begin position="675"/>
        <end position="744"/>
    </location>
</feature>
<dbReference type="Pfam" id="PF01915">
    <property type="entry name" value="Glyco_hydro_3_C"/>
    <property type="match status" value="1"/>
</dbReference>
<dbReference type="RefSeq" id="WP_091655698.1">
    <property type="nucleotide sequence ID" value="NZ_FOVW01000017.1"/>
</dbReference>
<evidence type="ECO:0000256" key="7">
    <source>
        <dbReference type="RuleBase" id="RU361161"/>
    </source>
</evidence>
<evidence type="ECO:0000256" key="2">
    <source>
        <dbReference type="ARBA" id="ARBA00005336"/>
    </source>
</evidence>
<dbReference type="NCBIfam" id="NF011678">
    <property type="entry name" value="PRK15098.1"/>
    <property type="match status" value="1"/>
</dbReference>
<dbReference type="PRINTS" id="PR00133">
    <property type="entry name" value="GLHYDRLASE3"/>
</dbReference>
<dbReference type="InterPro" id="IPR019800">
    <property type="entry name" value="Glyco_hydro_3_AS"/>
</dbReference>
<dbReference type="Gene3D" id="3.40.50.1700">
    <property type="entry name" value="Glycoside hydrolase family 3 C-terminal domain"/>
    <property type="match status" value="1"/>
</dbReference>
<dbReference type="GO" id="GO:0009251">
    <property type="term" value="P:glucan catabolic process"/>
    <property type="evidence" value="ECO:0007669"/>
    <property type="project" value="TreeGrafter"/>
</dbReference>
<evidence type="ECO:0000256" key="4">
    <source>
        <dbReference type="ARBA" id="ARBA00022729"/>
    </source>
</evidence>
<comment type="catalytic activity">
    <reaction evidence="1">
        <text>Hydrolysis of terminal, non-reducing beta-D-glucosyl residues with release of beta-D-glucose.</text>
        <dbReference type="EC" id="3.2.1.21"/>
    </reaction>
</comment>
<name>A0A1I5K4T3_9BACT</name>
<dbReference type="InterPro" id="IPR036881">
    <property type="entry name" value="Glyco_hydro_3_C_sf"/>
</dbReference>
<dbReference type="Pfam" id="PF14310">
    <property type="entry name" value="Fn3-like"/>
    <property type="match status" value="1"/>
</dbReference>
<evidence type="ECO:0000256" key="6">
    <source>
        <dbReference type="ARBA" id="ARBA00023295"/>
    </source>
</evidence>
<feature type="signal peptide" evidence="8">
    <location>
        <begin position="1"/>
        <end position="22"/>
    </location>
</feature>
<dbReference type="InterPro" id="IPR051915">
    <property type="entry name" value="Cellulose_Degrad_GH3"/>
</dbReference>
<dbReference type="EMBL" id="FOVW01000017">
    <property type="protein sequence ID" value="SFO79606.1"/>
    <property type="molecule type" value="Genomic_DNA"/>
</dbReference>
<dbReference type="InterPro" id="IPR036962">
    <property type="entry name" value="Glyco_hydro_3_N_sf"/>
</dbReference>
<evidence type="ECO:0000313" key="11">
    <source>
        <dbReference type="Proteomes" id="UP000199564"/>
    </source>
</evidence>
<organism evidence="10 11">
    <name type="scientific">Algoriphagus ornithinivorans</name>
    <dbReference type="NCBI Taxonomy" id="226506"/>
    <lineage>
        <taxon>Bacteria</taxon>
        <taxon>Pseudomonadati</taxon>
        <taxon>Bacteroidota</taxon>
        <taxon>Cytophagia</taxon>
        <taxon>Cytophagales</taxon>
        <taxon>Cyclobacteriaceae</taxon>
        <taxon>Algoriphagus</taxon>
    </lineage>
</organism>
<dbReference type="AlphaFoldDB" id="A0A1I5K4T3"/>
<dbReference type="FunFam" id="3.20.20.300:FF:000005">
    <property type="entry name" value="Periplasmic beta-glucosidase"/>
    <property type="match status" value="1"/>
</dbReference>
<feature type="chain" id="PRO_5011791054" description="beta-glucosidase" evidence="8">
    <location>
        <begin position="23"/>
        <end position="755"/>
    </location>
</feature>
<protein>
    <recommendedName>
        <fullName evidence="3">beta-glucosidase</fullName>
        <ecNumber evidence="3">3.2.1.21</ecNumber>
    </recommendedName>
</protein>
<dbReference type="EC" id="3.2.1.21" evidence="3"/>
<accession>A0A1I5K4T3</accession>
<reference evidence="11" key="1">
    <citation type="submission" date="2016-10" db="EMBL/GenBank/DDBJ databases">
        <authorList>
            <person name="Varghese N."/>
            <person name="Submissions S."/>
        </authorList>
    </citation>
    <scope>NUCLEOTIDE SEQUENCE [LARGE SCALE GENOMIC DNA]</scope>
    <source>
        <strain evidence="11">DSM 15282</strain>
    </source>
</reference>
<dbReference type="SUPFAM" id="SSF52279">
    <property type="entry name" value="Beta-D-glucan exohydrolase, C-terminal domain"/>
    <property type="match status" value="1"/>
</dbReference>
<evidence type="ECO:0000259" key="9">
    <source>
        <dbReference type="SMART" id="SM01217"/>
    </source>
</evidence>
<evidence type="ECO:0000256" key="5">
    <source>
        <dbReference type="ARBA" id="ARBA00022801"/>
    </source>
</evidence>
<evidence type="ECO:0000313" key="10">
    <source>
        <dbReference type="EMBL" id="SFO79606.1"/>
    </source>
</evidence>
<comment type="similarity">
    <text evidence="2 7">Belongs to the glycosyl hydrolase 3 family.</text>
</comment>
<dbReference type="InterPro" id="IPR017853">
    <property type="entry name" value="GH"/>
</dbReference>
<gene>
    <name evidence="10" type="ORF">SAMN04488519_1173</name>
</gene>
<evidence type="ECO:0000256" key="1">
    <source>
        <dbReference type="ARBA" id="ARBA00000448"/>
    </source>
</evidence>
<dbReference type="SMART" id="SM01217">
    <property type="entry name" value="Fn3_like"/>
    <property type="match status" value="1"/>
</dbReference>